<evidence type="ECO:0000259" key="2">
    <source>
        <dbReference type="Pfam" id="PF09431"/>
    </source>
</evidence>
<dbReference type="OrthoDB" id="445362at2759"/>
<evidence type="ECO:0000256" key="1">
    <source>
        <dbReference type="SAM" id="MobiDB-lite"/>
    </source>
</evidence>
<organism evidence="3">
    <name type="scientific">Dichomitus squalens</name>
    <dbReference type="NCBI Taxonomy" id="114155"/>
    <lineage>
        <taxon>Eukaryota</taxon>
        <taxon>Fungi</taxon>
        <taxon>Dikarya</taxon>
        <taxon>Basidiomycota</taxon>
        <taxon>Agaricomycotina</taxon>
        <taxon>Agaricomycetes</taxon>
        <taxon>Polyporales</taxon>
        <taxon>Polyporaceae</taxon>
        <taxon>Dichomitus</taxon>
    </lineage>
</organism>
<dbReference type="GO" id="GO:0071933">
    <property type="term" value="F:Arp2/3 complex binding"/>
    <property type="evidence" value="ECO:0007669"/>
    <property type="project" value="TreeGrafter"/>
</dbReference>
<dbReference type="InterPro" id="IPR018556">
    <property type="entry name" value="SPIN90/Ldb17_LRD"/>
</dbReference>
<feature type="compositionally biased region" description="Pro residues" evidence="1">
    <location>
        <begin position="675"/>
        <end position="689"/>
    </location>
</feature>
<dbReference type="InterPro" id="IPR030125">
    <property type="entry name" value="SPIN90/Ldb17"/>
</dbReference>
<keyword evidence="5" id="KW-1185">Reference proteome</keyword>
<feature type="compositionally biased region" description="Low complexity" evidence="1">
    <location>
        <begin position="623"/>
        <end position="633"/>
    </location>
</feature>
<evidence type="ECO:0000313" key="4">
    <source>
        <dbReference type="EMBL" id="TBU52279.1"/>
    </source>
</evidence>
<accession>A0A4Q9MR82</accession>
<feature type="compositionally biased region" description="Basic residues" evidence="1">
    <location>
        <begin position="504"/>
        <end position="521"/>
    </location>
</feature>
<dbReference type="GO" id="GO:0000147">
    <property type="term" value="P:actin cortical patch assembly"/>
    <property type="evidence" value="ECO:0007669"/>
    <property type="project" value="TreeGrafter"/>
</dbReference>
<evidence type="ECO:0000313" key="3">
    <source>
        <dbReference type="EMBL" id="TBU30350.1"/>
    </source>
</evidence>
<feature type="compositionally biased region" description="Polar residues" evidence="1">
    <location>
        <begin position="706"/>
        <end position="716"/>
    </location>
</feature>
<dbReference type="Proteomes" id="UP000292082">
    <property type="component" value="Unassembled WGS sequence"/>
</dbReference>
<reference evidence="3 5" key="1">
    <citation type="submission" date="2019-01" db="EMBL/GenBank/DDBJ databases">
        <title>Draft genome sequences of three monokaryotic isolates of the white-rot basidiomycete fungus Dichomitus squalens.</title>
        <authorList>
            <consortium name="DOE Joint Genome Institute"/>
            <person name="Lopez S.C."/>
            <person name="Andreopoulos B."/>
            <person name="Pangilinan J."/>
            <person name="Lipzen A."/>
            <person name="Riley R."/>
            <person name="Ahrendt S."/>
            <person name="Ng V."/>
            <person name="Barry K."/>
            <person name="Daum C."/>
            <person name="Grigoriev I.V."/>
            <person name="Hilden K.S."/>
            <person name="Makela M.R."/>
            <person name="de Vries R.P."/>
        </authorList>
    </citation>
    <scope>NUCLEOTIDE SEQUENCE [LARGE SCALE GENOMIC DNA]</scope>
    <source>
        <strain evidence="4 5">CBS 464.89</strain>
        <strain evidence="3">OM18370.1</strain>
    </source>
</reference>
<dbReference type="GO" id="GO:0006897">
    <property type="term" value="P:endocytosis"/>
    <property type="evidence" value="ECO:0007669"/>
    <property type="project" value="TreeGrafter"/>
</dbReference>
<feature type="compositionally biased region" description="Low complexity" evidence="1">
    <location>
        <begin position="644"/>
        <end position="669"/>
    </location>
</feature>
<dbReference type="PANTHER" id="PTHR13357">
    <property type="entry name" value="SH3 ADAPTER PROTEIN SPIN90 NCK INTERACTING PROTEIN WITH SH3 DOMAIN"/>
    <property type="match status" value="1"/>
</dbReference>
<name>A0A4Q9MR82_9APHY</name>
<dbReference type="Pfam" id="PF09431">
    <property type="entry name" value="SPIN90_LRD"/>
    <property type="match status" value="1"/>
</dbReference>
<dbReference type="PANTHER" id="PTHR13357:SF1">
    <property type="entry name" value="NCK-INTERACTING PROTEIN WITH SH3 DOMAIN"/>
    <property type="match status" value="1"/>
</dbReference>
<sequence>MPVPPMDVFGIVYIIENAQQFWSELEEILHIPDDITLSKLDATLRSYISFCAAYHEQYLQSPLQLQHACDMVLASDLFSFHSERMCELMVEDAQTNTDPHYEMILYNVMLTYGRRTPSFLRSQKRWHPLLPLLMDHVRNDLDPEVDDGYYGVASTGGPSSGAARGVAVPIEAKLRSLAVRLLYEVCRVQKMSLQDLRIFDDNFIDYLFDLVEQTRGMQDETFNYSVIKFIVALNEQFMVASLHPQTPLPNGPSAGPGFAQQQAADPRGPESTNRVLRTLMSRAGSSPTFGENLIFMLNRADRTPEDLCMQLLVLKLLYLLFTTKGMAEFFYTNDLCVLVDVFLREINDIDEDNESLRHTYLRVLHPLLTKTQLRNMPYKRTQIVRTLEGLIENETIRDVDPTTKRLVMRCLSGDWCVQFRKTAVSAVQQQEGRKMSIYEEEVRRGESPGLDAVSAAAPRSAGPSIGPESVNPILGRMDSLRGKHAKASRSVEHLPLPSSSGSPPKHRSISGQYHHLHHHHHPSEQSSSHTRKGSITLSAVRQASGDSMTSLPRVAVATAHPSSAAAKHRVRAGSFNVEATTTSFSALSVQDPPHPHSRPRRILDSSIPFVDKPTMGSAPPQIRVVSPTSPTRSPSDRHHVVDLSPPSGSSGSSSTSSLVGSPASTPSTSPRRKAPPPPVKARRTPPAPPVRQGARGGVTGAVPGSPLSTIAASSHPNLPALSAGKASAF</sequence>
<protein>
    <recommendedName>
        <fullName evidence="2">SPIN90/Ldb17 leucine-rich domain-containing protein</fullName>
    </recommendedName>
</protein>
<dbReference type="STRING" id="114155.A0A4Q9MR82"/>
<feature type="region of interest" description="Disordered" evidence="1">
    <location>
        <begin position="438"/>
        <end position="533"/>
    </location>
</feature>
<proteinExistence type="predicted"/>
<dbReference type="GO" id="GO:0051666">
    <property type="term" value="P:actin cortical patch localization"/>
    <property type="evidence" value="ECO:0007669"/>
    <property type="project" value="TreeGrafter"/>
</dbReference>
<gene>
    <name evidence="4" type="ORF">BD310DRAFT_244913</name>
    <name evidence="3" type="ORF">BD311DRAFT_224006</name>
</gene>
<dbReference type="EMBL" id="ML143406">
    <property type="protein sequence ID" value="TBU30350.1"/>
    <property type="molecule type" value="Genomic_DNA"/>
</dbReference>
<dbReference type="GO" id="GO:0030479">
    <property type="term" value="C:actin cortical patch"/>
    <property type="evidence" value="ECO:0007669"/>
    <property type="project" value="TreeGrafter"/>
</dbReference>
<feature type="compositionally biased region" description="Low complexity" evidence="1">
    <location>
        <begin position="494"/>
        <end position="503"/>
    </location>
</feature>
<feature type="region of interest" description="Disordered" evidence="1">
    <location>
        <begin position="245"/>
        <end position="271"/>
    </location>
</feature>
<dbReference type="EMBL" id="ML145258">
    <property type="protein sequence ID" value="TBU52279.1"/>
    <property type="molecule type" value="Genomic_DNA"/>
</dbReference>
<dbReference type="Proteomes" id="UP000292957">
    <property type="component" value="Unassembled WGS sequence"/>
</dbReference>
<evidence type="ECO:0000313" key="5">
    <source>
        <dbReference type="Proteomes" id="UP000292082"/>
    </source>
</evidence>
<feature type="domain" description="SPIN90/Ldb17 leucine-rich" evidence="2">
    <location>
        <begin position="219"/>
        <end position="383"/>
    </location>
</feature>
<dbReference type="AlphaFoldDB" id="A0A4Q9MR82"/>
<feature type="region of interest" description="Disordered" evidence="1">
    <location>
        <begin position="608"/>
        <end position="729"/>
    </location>
</feature>